<sequence>MRYRPVGTAWQKYVFAGSRASHWLRVAFIVGLTSFGGTLLLLLYALVTG</sequence>
<name>A0ABS1M3V8_9NOCA</name>
<reference evidence="2 3" key="1">
    <citation type="submission" date="2021-01" db="EMBL/GenBank/DDBJ databases">
        <title>WGS of actinomycetes isolated from Thailand.</title>
        <authorList>
            <person name="Thawai C."/>
        </authorList>
    </citation>
    <scope>NUCLEOTIDE SEQUENCE [LARGE SCALE GENOMIC DNA]</scope>
    <source>
        <strain evidence="2 3">LPG 2</strain>
    </source>
</reference>
<feature type="transmembrane region" description="Helical" evidence="1">
    <location>
        <begin position="23"/>
        <end position="47"/>
    </location>
</feature>
<evidence type="ECO:0000313" key="2">
    <source>
        <dbReference type="EMBL" id="MBL1074730.1"/>
    </source>
</evidence>
<gene>
    <name evidence="2" type="ORF">JK358_10005</name>
</gene>
<protein>
    <submittedName>
        <fullName evidence="2">Uncharacterized protein</fullName>
    </submittedName>
</protein>
<dbReference type="EMBL" id="JAERRJ010000003">
    <property type="protein sequence ID" value="MBL1074730.1"/>
    <property type="molecule type" value="Genomic_DNA"/>
</dbReference>
<evidence type="ECO:0000256" key="1">
    <source>
        <dbReference type="SAM" id="Phobius"/>
    </source>
</evidence>
<dbReference type="Proteomes" id="UP000602198">
    <property type="component" value="Unassembled WGS sequence"/>
</dbReference>
<evidence type="ECO:0000313" key="3">
    <source>
        <dbReference type="Proteomes" id="UP000602198"/>
    </source>
</evidence>
<proteinExistence type="predicted"/>
<keyword evidence="1" id="KW-1133">Transmembrane helix</keyword>
<keyword evidence="1" id="KW-0472">Membrane</keyword>
<comment type="caution">
    <text evidence="2">The sequence shown here is derived from an EMBL/GenBank/DDBJ whole genome shotgun (WGS) entry which is preliminary data.</text>
</comment>
<keyword evidence="1" id="KW-0812">Transmembrane</keyword>
<organism evidence="2 3">
    <name type="scientific">Nocardia acididurans</name>
    <dbReference type="NCBI Taxonomy" id="2802282"/>
    <lineage>
        <taxon>Bacteria</taxon>
        <taxon>Bacillati</taxon>
        <taxon>Actinomycetota</taxon>
        <taxon>Actinomycetes</taxon>
        <taxon>Mycobacteriales</taxon>
        <taxon>Nocardiaceae</taxon>
        <taxon>Nocardia</taxon>
    </lineage>
</organism>
<dbReference type="RefSeq" id="WP_201945924.1">
    <property type="nucleotide sequence ID" value="NZ_JAERRJ010000003.1"/>
</dbReference>
<accession>A0ABS1M3V8</accession>
<keyword evidence="3" id="KW-1185">Reference proteome</keyword>